<keyword evidence="2" id="KW-1185">Reference proteome</keyword>
<sequence length="53" mass="6407">MNGKIIDINQYRIKKMKKNKSTINNLEEEERKKTLNLFIKVLETMEKESSFKM</sequence>
<protein>
    <submittedName>
        <fullName evidence="1">Uncharacterized protein</fullName>
    </submittedName>
</protein>
<dbReference type="Proteomes" id="UP000198636">
    <property type="component" value="Unassembled WGS sequence"/>
</dbReference>
<proteinExistence type="predicted"/>
<dbReference type="AlphaFoldDB" id="A0A1G5L7R8"/>
<reference evidence="1 2" key="1">
    <citation type="submission" date="2016-10" db="EMBL/GenBank/DDBJ databases">
        <authorList>
            <person name="de Groot N.N."/>
        </authorList>
    </citation>
    <scope>NUCLEOTIDE SEQUENCE [LARGE SCALE GENOMIC DNA]</scope>
    <source>
        <strain evidence="1 2">DSM 18978</strain>
    </source>
</reference>
<evidence type="ECO:0000313" key="1">
    <source>
        <dbReference type="EMBL" id="SCZ08320.1"/>
    </source>
</evidence>
<organism evidence="1 2">
    <name type="scientific">Alkaliphilus peptidifermentans DSM 18978</name>
    <dbReference type="NCBI Taxonomy" id="1120976"/>
    <lineage>
        <taxon>Bacteria</taxon>
        <taxon>Bacillati</taxon>
        <taxon>Bacillota</taxon>
        <taxon>Clostridia</taxon>
        <taxon>Peptostreptococcales</taxon>
        <taxon>Natronincolaceae</taxon>
        <taxon>Alkaliphilus</taxon>
    </lineage>
</organism>
<name>A0A1G5L7R8_9FIRM</name>
<dbReference type="EMBL" id="FMUS01000040">
    <property type="protein sequence ID" value="SCZ08320.1"/>
    <property type="molecule type" value="Genomic_DNA"/>
</dbReference>
<evidence type="ECO:0000313" key="2">
    <source>
        <dbReference type="Proteomes" id="UP000198636"/>
    </source>
</evidence>
<gene>
    <name evidence="1" type="ORF">SAMN03080606_04107</name>
</gene>
<accession>A0A1G5L7R8</accession>
<dbReference type="RefSeq" id="WP_176759127.1">
    <property type="nucleotide sequence ID" value="NZ_FMUS01000040.1"/>
</dbReference>